<proteinExistence type="predicted"/>
<protein>
    <submittedName>
        <fullName evidence="2">Uncharacterized protein</fullName>
    </submittedName>
</protein>
<dbReference type="PANTHER" id="PTHR47204:SF1">
    <property type="entry name" value="RIBONUCLEASE H2 SUBUNIT C"/>
    <property type="match status" value="1"/>
</dbReference>
<dbReference type="STRING" id="1447875.A0A2B7X2F8"/>
<reference evidence="2 3" key="1">
    <citation type="submission" date="2017-10" db="EMBL/GenBank/DDBJ databases">
        <title>Comparative genomics in systemic dimorphic fungi from Ajellomycetaceae.</title>
        <authorList>
            <person name="Munoz J.F."/>
            <person name="Mcewen J.G."/>
            <person name="Clay O.K."/>
            <person name="Cuomo C.A."/>
        </authorList>
    </citation>
    <scope>NUCLEOTIDE SEQUENCE [LARGE SCALE GENOMIC DNA]</scope>
    <source>
        <strain evidence="2 3">UAMH5409</strain>
    </source>
</reference>
<dbReference type="PANTHER" id="PTHR47204">
    <property type="entry name" value="OS02G0168900 PROTEIN"/>
    <property type="match status" value="1"/>
</dbReference>
<keyword evidence="3" id="KW-1185">Reference proteome</keyword>
<sequence length="227" mass="25640">MLALQSPKNSSNSHQENSSITPNILPCRIHHEGPVDVSTRYWNPVVDKGNPGMFKMTRSDPLNYTLQLHTSVAEGLGAGKYISQRDIKRVVEEKTVLKWWRETHKEQQSDSLKYLWTILGVLASQTDRKLELPISESASNQITGQDYAHGELDGDEDEADEGDREPETTILEKQGTFSEFVVWDHDRVPAADDPFVKGISEWIRFSEAVSFATSSFCCFLCLSFKSN</sequence>
<accession>A0A2B7X2F8</accession>
<organism evidence="2 3">
    <name type="scientific">Helicocarpus griseus UAMH5409</name>
    <dbReference type="NCBI Taxonomy" id="1447875"/>
    <lineage>
        <taxon>Eukaryota</taxon>
        <taxon>Fungi</taxon>
        <taxon>Dikarya</taxon>
        <taxon>Ascomycota</taxon>
        <taxon>Pezizomycotina</taxon>
        <taxon>Eurotiomycetes</taxon>
        <taxon>Eurotiomycetidae</taxon>
        <taxon>Onygenales</taxon>
        <taxon>Ajellomycetaceae</taxon>
        <taxon>Helicocarpus</taxon>
    </lineage>
</organism>
<dbReference type="Gene3D" id="2.40.128.680">
    <property type="match status" value="2"/>
</dbReference>
<dbReference type="GO" id="GO:0006401">
    <property type="term" value="P:RNA catabolic process"/>
    <property type="evidence" value="ECO:0007669"/>
    <property type="project" value="InterPro"/>
</dbReference>
<feature type="compositionally biased region" description="Polar residues" evidence="1">
    <location>
        <begin position="1"/>
        <end position="22"/>
    </location>
</feature>
<comment type="caution">
    <text evidence="2">The sequence shown here is derived from an EMBL/GenBank/DDBJ whole genome shotgun (WGS) entry which is preliminary data.</text>
</comment>
<name>A0A2B7X2F8_9EURO</name>
<evidence type="ECO:0000313" key="2">
    <source>
        <dbReference type="EMBL" id="PGH02971.1"/>
    </source>
</evidence>
<feature type="compositionally biased region" description="Acidic residues" evidence="1">
    <location>
        <begin position="153"/>
        <end position="164"/>
    </location>
</feature>
<dbReference type="OrthoDB" id="6222486at2759"/>
<dbReference type="Pfam" id="PF08615">
    <property type="entry name" value="RNase_H2_suC"/>
    <property type="match status" value="1"/>
</dbReference>
<feature type="region of interest" description="Disordered" evidence="1">
    <location>
        <begin position="143"/>
        <end position="165"/>
    </location>
</feature>
<dbReference type="AlphaFoldDB" id="A0A2B7X2F8"/>
<evidence type="ECO:0000313" key="3">
    <source>
        <dbReference type="Proteomes" id="UP000223968"/>
    </source>
</evidence>
<gene>
    <name evidence="2" type="ORF">AJ79_07508</name>
</gene>
<evidence type="ECO:0000256" key="1">
    <source>
        <dbReference type="SAM" id="MobiDB-lite"/>
    </source>
</evidence>
<dbReference type="EMBL" id="PDNB01000153">
    <property type="protein sequence ID" value="PGH02971.1"/>
    <property type="molecule type" value="Genomic_DNA"/>
</dbReference>
<dbReference type="InterPro" id="IPR013924">
    <property type="entry name" value="RNase_H2_suC"/>
</dbReference>
<dbReference type="GO" id="GO:0032299">
    <property type="term" value="C:ribonuclease H2 complex"/>
    <property type="evidence" value="ECO:0007669"/>
    <property type="project" value="InterPro"/>
</dbReference>
<dbReference type="Proteomes" id="UP000223968">
    <property type="component" value="Unassembled WGS sequence"/>
</dbReference>
<feature type="region of interest" description="Disordered" evidence="1">
    <location>
        <begin position="1"/>
        <end position="25"/>
    </location>
</feature>